<dbReference type="Proteomes" id="UP001470230">
    <property type="component" value="Unassembled WGS sequence"/>
</dbReference>
<feature type="compositionally biased region" description="Polar residues" evidence="6">
    <location>
        <begin position="588"/>
        <end position="648"/>
    </location>
</feature>
<evidence type="ECO:0000256" key="6">
    <source>
        <dbReference type="SAM" id="MobiDB-lite"/>
    </source>
</evidence>
<dbReference type="InterPro" id="IPR001300">
    <property type="entry name" value="Peptidase_C2_calpain_cat"/>
</dbReference>
<feature type="active site" evidence="5">
    <location>
        <position position="281"/>
    </location>
</feature>
<organism evidence="8 9">
    <name type="scientific">Tritrichomonas musculus</name>
    <dbReference type="NCBI Taxonomy" id="1915356"/>
    <lineage>
        <taxon>Eukaryota</taxon>
        <taxon>Metamonada</taxon>
        <taxon>Parabasalia</taxon>
        <taxon>Tritrichomonadida</taxon>
        <taxon>Tritrichomonadidae</taxon>
        <taxon>Tritrichomonas</taxon>
    </lineage>
</organism>
<keyword evidence="2 5" id="KW-0645">Protease</keyword>
<proteinExistence type="inferred from homology"/>
<dbReference type="SUPFAM" id="SSF54001">
    <property type="entry name" value="Cysteine proteinases"/>
    <property type="match status" value="1"/>
</dbReference>
<evidence type="ECO:0000313" key="9">
    <source>
        <dbReference type="Proteomes" id="UP001470230"/>
    </source>
</evidence>
<protein>
    <recommendedName>
        <fullName evidence="7">Calpain catalytic domain-containing protein</fullName>
    </recommendedName>
</protein>
<accession>A0ABR2KMX7</accession>
<feature type="compositionally biased region" description="Polar residues" evidence="6">
    <location>
        <begin position="681"/>
        <end position="697"/>
    </location>
</feature>
<evidence type="ECO:0000256" key="1">
    <source>
        <dbReference type="ARBA" id="ARBA00007623"/>
    </source>
</evidence>
<reference evidence="8 9" key="1">
    <citation type="submission" date="2024-04" db="EMBL/GenBank/DDBJ databases">
        <title>Tritrichomonas musculus Genome.</title>
        <authorList>
            <person name="Alves-Ferreira E."/>
            <person name="Grigg M."/>
            <person name="Lorenzi H."/>
            <person name="Galac M."/>
        </authorList>
    </citation>
    <scope>NUCLEOTIDE SEQUENCE [LARGE SCALE GENOMIC DNA]</scope>
    <source>
        <strain evidence="8 9">EAF2021</strain>
    </source>
</reference>
<dbReference type="EMBL" id="JAPFFF010000004">
    <property type="protein sequence ID" value="KAK8892272.1"/>
    <property type="molecule type" value="Genomic_DNA"/>
</dbReference>
<feature type="active site" evidence="5">
    <location>
        <position position="84"/>
    </location>
</feature>
<dbReference type="SMART" id="SM00230">
    <property type="entry name" value="CysPc"/>
    <property type="match status" value="1"/>
</dbReference>
<feature type="domain" description="Calpain catalytic" evidence="7">
    <location>
        <begin position="28"/>
        <end position="333"/>
    </location>
</feature>
<comment type="caution">
    <text evidence="8">The sequence shown here is derived from an EMBL/GenBank/DDBJ whole genome shotgun (WGS) entry which is preliminary data.</text>
</comment>
<dbReference type="PANTHER" id="PTHR10183">
    <property type="entry name" value="CALPAIN"/>
    <property type="match status" value="1"/>
</dbReference>
<feature type="compositionally biased region" description="Low complexity" evidence="6">
    <location>
        <begin position="540"/>
        <end position="563"/>
    </location>
</feature>
<sequence>MSKRFEDFNEEAKKYRAILVNYKEKGEVFVDPNFHPIAKIPEKAVSFNDSDVEWLRIDEVYKAPLFKKELIHYDFVQQGTLPDCYLLSVISHLSQQPSLIPFLFDNKANIYLGKVEDSINIKCGAVVIFFHAFGRKTPVLIDTLIPFIKGTSTPLFSRPSDTTKSPWFCLVEKAYAKLNESYTELAGGTFGQAIYSIFGFSCSMKNLSTLKSQDKATKMAPFERILKYQKHGAIIGAGIHTEKLEDITDEELTQKGLITVHSYLLLKTKQYDNKNFLCLRNPWGGHEWNGDWSDHSNLWTPELKEGVGMNPCEDGTFWMIDHDFFRYFTEIDVGLPIPSKWHSRHFFYQLNPGSYDDENVSTEEAFNLNLPRYAFQVSEKFNEMKKCHLHIICERRHKILDDNGQYNNPPPPYCIELKSRHLVTVRLYRLTGQSSIISFPYDVGNNDEMLVIQLRRLAPTDLIEDCCVKIFCELDFKLIDVNSPRTVIQEDPKVNSIFDNLATIKEAPPVSNASPNSSPIQNEQSTNFQQQENVPNHPIKTFQQNQPKQQPNKTPTKQQQQPNMISKTYTQQQHPNKTPTQQQQQQPNMISKTSTQQQQQPNMISKTSTQQQQQPNMISKTPTKQQQQPNMISKTSTQQQQQPNMISKDTTKQSQQQMQQPNKTREDNSGQRSNRDIRTPSKPSHNQGNIPQTSPSRSKFKTRVNLRHTETPLSKPKMPAKLAQNERAREAKKSEPEQNVHKVPKPKPPETIDLNDKSMRKMYNSISSSVLKKYLS</sequence>
<dbReference type="PANTHER" id="PTHR10183:SF379">
    <property type="entry name" value="CALPAIN-5"/>
    <property type="match status" value="1"/>
</dbReference>
<feature type="region of interest" description="Disordered" evidence="6">
    <location>
        <begin position="508"/>
        <end position="755"/>
    </location>
</feature>
<feature type="compositionally biased region" description="Basic and acidic residues" evidence="6">
    <location>
        <begin position="724"/>
        <end position="740"/>
    </location>
</feature>
<dbReference type="InterPro" id="IPR022684">
    <property type="entry name" value="Calpain_cysteine_protease"/>
</dbReference>
<comment type="similarity">
    <text evidence="1">Belongs to the peptidase C2 family.</text>
</comment>
<evidence type="ECO:0000256" key="3">
    <source>
        <dbReference type="ARBA" id="ARBA00022801"/>
    </source>
</evidence>
<name>A0ABR2KMX7_9EUKA</name>
<feature type="compositionally biased region" description="Low complexity" evidence="6">
    <location>
        <begin position="570"/>
        <end position="587"/>
    </location>
</feature>
<dbReference type="PRINTS" id="PR00704">
    <property type="entry name" value="CALPAIN"/>
</dbReference>
<feature type="active site" evidence="5">
    <location>
        <position position="261"/>
    </location>
</feature>
<feature type="compositionally biased region" description="Polar residues" evidence="6">
    <location>
        <begin position="520"/>
        <end position="534"/>
    </location>
</feature>
<feature type="compositionally biased region" description="Basic and acidic residues" evidence="6">
    <location>
        <begin position="663"/>
        <end position="679"/>
    </location>
</feature>
<evidence type="ECO:0000256" key="2">
    <source>
        <dbReference type="ARBA" id="ARBA00022670"/>
    </source>
</evidence>
<keyword evidence="4 5" id="KW-0788">Thiol protease</keyword>
<dbReference type="Pfam" id="PF00648">
    <property type="entry name" value="Peptidase_C2"/>
    <property type="match status" value="1"/>
</dbReference>
<keyword evidence="3 5" id="KW-0378">Hydrolase</keyword>
<keyword evidence="9" id="KW-1185">Reference proteome</keyword>
<dbReference type="PROSITE" id="PS50203">
    <property type="entry name" value="CALPAIN_CAT"/>
    <property type="match status" value="1"/>
</dbReference>
<feature type="compositionally biased region" description="Low complexity" evidence="6">
    <location>
        <begin position="508"/>
        <end position="519"/>
    </location>
</feature>
<dbReference type="InterPro" id="IPR038765">
    <property type="entry name" value="Papain-like_cys_pep_sf"/>
</dbReference>
<evidence type="ECO:0000313" key="8">
    <source>
        <dbReference type="EMBL" id="KAK8892272.1"/>
    </source>
</evidence>
<evidence type="ECO:0000256" key="4">
    <source>
        <dbReference type="ARBA" id="ARBA00022807"/>
    </source>
</evidence>
<gene>
    <name evidence="8" type="ORF">M9Y10_029497</name>
</gene>
<evidence type="ECO:0000256" key="5">
    <source>
        <dbReference type="PROSITE-ProRule" id="PRU00239"/>
    </source>
</evidence>
<dbReference type="Gene3D" id="3.90.70.10">
    <property type="entry name" value="Cysteine proteinases"/>
    <property type="match status" value="1"/>
</dbReference>
<evidence type="ECO:0000259" key="7">
    <source>
        <dbReference type="PROSITE" id="PS50203"/>
    </source>
</evidence>